<keyword evidence="1" id="KW-0472">Membrane</keyword>
<keyword evidence="1" id="KW-1133">Transmembrane helix</keyword>
<name>A0A7L5BLD4_9HYPH</name>
<accession>A0A7L5BLD4</accession>
<evidence type="ECO:0000313" key="3">
    <source>
        <dbReference type="Proteomes" id="UP000464865"/>
    </source>
</evidence>
<reference evidence="2 3" key="1">
    <citation type="submission" date="2020-02" db="EMBL/GenBank/DDBJ databases">
        <title>Plant-Promoting Endophytic Bacterium Rhizobium oryzihabitans sp. nov., Isolated from the Root of Rice.</title>
        <authorList>
            <person name="zhao J."/>
            <person name="Zhang G."/>
        </authorList>
    </citation>
    <scope>NUCLEOTIDE SEQUENCE [LARGE SCALE GENOMIC DNA]</scope>
    <source>
        <strain evidence="2 3">M15</strain>
    </source>
</reference>
<organism evidence="2 3">
    <name type="scientific">Rhizobium oryzihabitans</name>
    <dbReference type="NCBI Taxonomy" id="2267833"/>
    <lineage>
        <taxon>Bacteria</taxon>
        <taxon>Pseudomonadati</taxon>
        <taxon>Pseudomonadota</taxon>
        <taxon>Alphaproteobacteria</taxon>
        <taxon>Hyphomicrobiales</taxon>
        <taxon>Rhizobiaceae</taxon>
        <taxon>Rhizobium/Agrobacterium group</taxon>
        <taxon>Rhizobium</taxon>
    </lineage>
</organism>
<feature type="transmembrane region" description="Helical" evidence="1">
    <location>
        <begin position="6"/>
        <end position="25"/>
    </location>
</feature>
<dbReference type="KEGG" id="roy:G3A56_17080"/>
<evidence type="ECO:0000313" key="2">
    <source>
        <dbReference type="EMBL" id="QIB39672.1"/>
    </source>
</evidence>
<dbReference type="RefSeq" id="WP_164056749.1">
    <property type="nucleotide sequence ID" value="NZ_CP048635.1"/>
</dbReference>
<keyword evidence="3" id="KW-1185">Reference proteome</keyword>
<dbReference type="EMBL" id="CP048635">
    <property type="protein sequence ID" value="QIB39672.1"/>
    <property type="molecule type" value="Genomic_DNA"/>
</dbReference>
<protein>
    <submittedName>
        <fullName evidence="2">Uncharacterized protein</fullName>
    </submittedName>
</protein>
<proteinExistence type="predicted"/>
<gene>
    <name evidence="2" type="ORF">G3A56_17080</name>
</gene>
<keyword evidence="1" id="KW-0812">Transmembrane</keyword>
<dbReference type="AlphaFoldDB" id="A0A7L5BLD4"/>
<dbReference type="Proteomes" id="UP000464865">
    <property type="component" value="Chromosome M15-12"/>
</dbReference>
<evidence type="ECO:0000256" key="1">
    <source>
        <dbReference type="SAM" id="Phobius"/>
    </source>
</evidence>
<sequence length="74" mass="8137">MIDIIAVLAVWAYIAGFLLLTARLAKQTGEPVWLFAKGRERQAIPAMLFRLAFLLGAILPSSVCGWGRSNPAFF</sequence>
<feature type="transmembrane region" description="Helical" evidence="1">
    <location>
        <begin position="46"/>
        <end position="68"/>
    </location>
</feature>